<evidence type="ECO:0000313" key="3">
    <source>
        <dbReference type="EMBL" id="MEB3019812.1"/>
    </source>
</evidence>
<evidence type="ECO:0000313" key="4">
    <source>
        <dbReference type="Proteomes" id="UP001299596"/>
    </source>
</evidence>
<reference evidence="3 4" key="1">
    <citation type="submission" date="2023-12" db="EMBL/GenBank/DDBJ databases">
        <title>Description of new species of Mycobacterium terrae complex isolated from sewage at the Sao Paulo Zoological Park Foundation in Brazil.</title>
        <authorList>
            <person name="Romagnoli C.L."/>
            <person name="Conceicao E.C."/>
            <person name="Machado E."/>
            <person name="Barreto L.B.P.F."/>
            <person name="Sharma A."/>
            <person name="Silva N.M."/>
            <person name="Marques L.E."/>
            <person name="Juliana M.A."/>
            <person name="Lourenco M.C.S."/>
            <person name="Digiampietri L.A."/>
            <person name="Suffys P.N."/>
            <person name="Viana-Niero C."/>
        </authorList>
    </citation>
    <scope>NUCLEOTIDE SEQUENCE [LARGE SCALE GENOMIC DNA]</scope>
    <source>
        <strain evidence="3 4">MYC098</strain>
    </source>
</reference>
<evidence type="ECO:0000256" key="2">
    <source>
        <dbReference type="SAM" id="Phobius"/>
    </source>
</evidence>
<organism evidence="3 4">
    <name type="scientific">[Mycobacterium] crassicus</name>
    <dbReference type="NCBI Taxonomy" id="2872309"/>
    <lineage>
        <taxon>Bacteria</taxon>
        <taxon>Bacillati</taxon>
        <taxon>Actinomycetota</taxon>
        <taxon>Actinomycetes</taxon>
        <taxon>Mycobacteriales</taxon>
        <taxon>Mycobacteriaceae</taxon>
        <taxon>Mycolicibacter</taxon>
    </lineage>
</organism>
<feature type="region of interest" description="Disordered" evidence="1">
    <location>
        <begin position="52"/>
        <end position="126"/>
    </location>
</feature>
<protein>
    <submittedName>
        <fullName evidence="3">Uncharacterized protein</fullName>
    </submittedName>
</protein>
<feature type="compositionally biased region" description="Basic and acidic residues" evidence="1">
    <location>
        <begin position="114"/>
        <end position="126"/>
    </location>
</feature>
<comment type="caution">
    <text evidence="3">The sequence shown here is derived from an EMBL/GenBank/DDBJ whole genome shotgun (WGS) entry which is preliminary data.</text>
</comment>
<keyword evidence="4" id="KW-1185">Reference proteome</keyword>
<gene>
    <name evidence="3" type="ORF">K6T79_01990</name>
</gene>
<keyword evidence="2" id="KW-0812">Transmembrane</keyword>
<sequence>MGIFRTVGTKIGEHKRRVAGVLAFTGIAVAVFVAGAWAGSSGALTLGPTPAVVSHATHSPATNGHESDGSCCDKPMPRGEMPAGEMGPNMKKHDEMRHGKMGPGKSMGPGKPMHKSDKNAAASHDS</sequence>
<proteinExistence type="predicted"/>
<dbReference type="EMBL" id="JAYJJR010000001">
    <property type="protein sequence ID" value="MEB3019812.1"/>
    <property type="molecule type" value="Genomic_DNA"/>
</dbReference>
<name>A0ABU5XDF7_9MYCO</name>
<dbReference type="Proteomes" id="UP001299596">
    <property type="component" value="Unassembled WGS sequence"/>
</dbReference>
<evidence type="ECO:0000256" key="1">
    <source>
        <dbReference type="SAM" id="MobiDB-lite"/>
    </source>
</evidence>
<keyword evidence="2" id="KW-1133">Transmembrane helix</keyword>
<keyword evidence="2" id="KW-0472">Membrane</keyword>
<accession>A0ABU5XDF7</accession>
<feature type="transmembrane region" description="Helical" evidence="2">
    <location>
        <begin position="21"/>
        <end position="39"/>
    </location>
</feature>
<dbReference type="RefSeq" id="WP_225404638.1">
    <property type="nucleotide sequence ID" value="NZ_JAYJJR010000001.1"/>
</dbReference>